<proteinExistence type="predicted"/>
<evidence type="ECO:0000313" key="2">
    <source>
        <dbReference type="Proteomes" id="UP001420932"/>
    </source>
</evidence>
<protein>
    <submittedName>
        <fullName evidence="1">Uncharacterized protein</fullName>
    </submittedName>
</protein>
<name>A0AAP0KGT4_9MAGN</name>
<keyword evidence="2" id="KW-1185">Reference proteome</keyword>
<comment type="caution">
    <text evidence="1">The sequence shown here is derived from an EMBL/GenBank/DDBJ whole genome shotgun (WGS) entry which is preliminary data.</text>
</comment>
<dbReference type="EMBL" id="JBBNAF010000004">
    <property type="protein sequence ID" value="KAK9152296.1"/>
    <property type="molecule type" value="Genomic_DNA"/>
</dbReference>
<accession>A0AAP0KGT4</accession>
<dbReference type="AlphaFoldDB" id="A0AAP0KGT4"/>
<evidence type="ECO:0000313" key="1">
    <source>
        <dbReference type="EMBL" id="KAK9152296.1"/>
    </source>
</evidence>
<dbReference type="Proteomes" id="UP001420932">
    <property type="component" value="Unassembled WGS sequence"/>
</dbReference>
<reference evidence="1 2" key="1">
    <citation type="submission" date="2024-01" db="EMBL/GenBank/DDBJ databases">
        <title>Genome assemblies of Stephania.</title>
        <authorList>
            <person name="Yang L."/>
        </authorList>
    </citation>
    <scope>NUCLEOTIDE SEQUENCE [LARGE SCALE GENOMIC DNA]</scope>
    <source>
        <strain evidence="1">YNDBR</strain>
        <tissue evidence="1">Leaf</tissue>
    </source>
</reference>
<sequence length="51" mass="6137">MTSHLIFVFLYSNFKLRTRVMSLLVESLHTYKLIERGQVENIKLSWDGHER</sequence>
<organism evidence="1 2">
    <name type="scientific">Stephania yunnanensis</name>
    <dbReference type="NCBI Taxonomy" id="152371"/>
    <lineage>
        <taxon>Eukaryota</taxon>
        <taxon>Viridiplantae</taxon>
        <taxon>Streptophyta</taxon>
        <taxon>Embryophyta</taxon>
        <taxon>Tracheophyta</taxon>
        <taxon>Spermatophyta</taxon>
        <taxon>Magnoliopsida</taxon>
        <taxon>Ranunculales</taxon>
        <taxon>Menispermaceae</taxon>
        <taxon>Menispermoideae</taxon>
        <taxon>Cissampelideae</taxon>
        <taxon>Stephania</taxon>
    </lineage>
</organism>
<gene>
    <name evidence="1" type="ORF">Syun_010605</name>
</gene>